<dbReference type="RefSeq" id="WP_244906035.1">
    <property type="nucleotide sequence ID" value="NZ_FWZX01000002.1"/>
</dbReference>
<dbReference type="FunFam" id="3.40.605.10:FF:000005">
    <property type="entry name" value="Succinate-semialdehyde dehydrogenase I"/>
    <property type="match status" value="1"/>
</dbReference>
<dbReference type="NCBIfam" id="TIGR01780">
    <property type="entry name" value="SSADH"/>
    <property type="match status" value="1"/>
</dbReference>
<evidence type="ECO:0000313" key="6">
    <source>
        <dbReference type="EMBL" id="SMF00540.1"/>
    </source>
</evidence>
<sequence>MSVQAMVAQDGSPKLKDGKLFRQQCYIDGQWLDADSGATLEVTNPATGETLGSVPKMGADETRRAIEAANAAWPAWRSLTGKERSNILRRWFELMMANQDDLGLLMTLEQGKPLPEAKGEIAYGASFVEWFAEEAKRVYGDVIPGHQRDKRIVVLKQPVGVVGAITPWNFPNAMITRKAGPALAAGCTIVIKPATATPYSALALCELAERAGIPKGVFNVVTGSSSAIGGELTGNPIVRKISFTGSTEVGKVLIKQSAETVKKLSMELGGNAPFLVFDDADLDAAVEGAMASKYRNAGQTCVCANRLLVQDGVYEAFAQKLAEKVKQLKVGNGLDEGVVQGPLIDMAAIEKVEEHIADAVAKGATVVVGGKRHALGGSFFEPTVLTGVTTEMKVTKEETFGPVAPLFRFGSDEEGIAMANDTEFGLASYFYARDMSRVWRVSEGLESGIVGINTGIISTEVAPFGGVKESGLGREGSKYGIEDFLEIKYLCMGGV</sequence>
<dbReference type="InterPro" id="IPR050740">
    <property type="entry name" value="Aldehyde_DH_Superfamily"/>
</dbReference>
<dbReference type="EMBL" id="FWZX01000002">
    <property type="protein sequence ID" value="SMF00540.1"/>
    <property type="molecule type" value="Genomic_DNA"/>
</dbReference>
<dbReference type="Gene3D" id="3.40.309.10">
    <property type="entry name" value="Aldehyde Dehydrogenase, Chain A, domain 2"/>
    <property type="match status" value="1"/>
</dbReference>
<keyword evidence="7" id="KW-1185">Reference proteome</keyword>
<dbReference type="Proteomes" id="UP000192917">
    <property type="component" value="Unassembled WGS sequence"/>
</dbReference>
<dbReference type="Pfam" id="PF00171">
    <property type="entry name" value="Aldedh"/>
    <property type="match status" value="1"/>
</dbReference>
<accession>A0A1Y6B9S7</accession>
<dbReference type="NCBIfam" id="NF008415">
    <property type="entry name" value="PRK11241.1"/>
    <property type="match status" value="1"/>
</dbReference>
<evidence type="ECO:0000313" key="7">
    <source>
        <dbReference type="Proteomes" id="UP000192917"/>
    </source>
</evidence>
<dbReference type="GO" id="GO:0004777">
    <property type="term" value="F:succinate-semialdehyde dehydrogenase (NAD+) activity"/>
    <property type="evidence" value="ECO:0007669"/>
    <property type="project" value="TreeGrafter"/>
</dbReference>
<dbReference type="InterPro" id="IPR016162">
    <property type="entry name" value="Ald_DH_N"/>
</dbReference>
<dbReference type="PANTHER" id="PTHR43353:SF5">
    <property type="entry name" value="SUCCINATE-SEMIALDEHYDE DEHYDROGENASE, MITOCHONDRIAL"/>
    <property type="match status" value="1"/>
</dbReference>
<dbReference type="InterPro" id="IPR029510">
    <property type="entry name" value="Ald_DH_CS_GLU"/>
</dbReference>
<evidence type="ECO:0000259" key="5">
    <source>
        <dbReference type="Pfam" id="PF00171"/>
    </source>
</evidence>
<dbReference type="PROSITE" id="PS00687">
    <property type="entry name" value="ALDEHYDE_DEHYDR_GLU"/>
    <property type="match status" value="1"/>
</dbReference>
<dbReference type="CDD" id="cd07103">
    <property type="entry name" value="ALDH_F5_SSADH_GabD"/>
    <property type="match status" value="1"/>
</dbReference>
<evidence type="ECO:0000256" key="2">
    <source>
        <dbReference type="ARBA" id="ARBA00023002"/>
    </source>
</evidence>
<evidence type="ECO:0000256" key="3">
    <source>
        <dbReference type="PROSITE-ProRule" id="PRU10007"/>
    </source>
</evidence>
<feature type="domain" description="Aldehyde dehydrogenase" evidence="5">
    <location>
        <begin position="31"/>
        <end position="489"/>
    </location>
</feature>
<evidence type="ECO:0000256" key="1">
    <source>
        <dbReference type="ARBA" id="ARBA00009986"/>
    </source>
</evidence>
<dbReference type="FunFam" id="3.40.309.10:FF:000004">
    <property type="entry name" value="Succinate-semialdehyde dehydrogenase I"/>
    <property type="match status" value="1"/>
</dbReference>
<dbReference type="PANTHER" id="PTHR43353">
    <property type="entry name" value="SUCCINATE-SEMIALDEHYDE DEHYDROGENASE, MITOCHONDRIAL"/>
    <property type="match status" value="1"/>
</dbReference>
<proteinExistence type="inferred from homology"/>
<name>A0A1Y6B9S7_9PROT</name>
<dbReference type="STRING" id="560819.SAMN05428998_102358"/>
<reference evidence="6 7" key="1">
    <citation type="submission" date="2017-04" db="EMBL/GenBank/DDBJ databases">
        <authorList>
            <person name="Afonso C.L."/>
            <person name="Miller P.J."/>
            <person name="Scott M.A."/>
            <person name="Spackman E."/>
            <person name="Goraichik I."/>
            <person name="Dimitrov K.M."/>
            <person name="Suarez D.L."/>
            <person name="Swayne D.E."/>
        </authorList>
    </citation>
    <scope>NUCLEOTIDE SEQUENCE [LARGE SCALE GENOMIC DNA]</scope>
    <source>
        <strain evidence="6 7">USBA 355</strain>
    </source>
</reference>
<dbReference type="InterPro" id="IPR010102">
    <property type="entry name" value="Succ_semiAld_DH"/>
</dbReference>
<dbReference type="Gene3D" id="3.40.605.10">
    <property type="entry name" value="Aldehyde Dehydrogenase, Chain A, domain 1"/>
    <property type="match status" value="1"/>
</dbReference>
<dbReference type="PROSITE" id="PS00070">
    <property type="entry name" value="ALDEHYDE_DEHYDR_CYS"/>
    <property type="match status" value="1"/>
</dbReference>
<dbReference type="InterPro" id="IPR015590">
    <property type="entry name" value="Aldehyde_DH_dom"/>
</dbReference>
<dbReference type="InterPro" id="IPR016160">
    <property type="entry name" value="Ald_DH_CS_CYS"/>
</dbReference>
<dbReference type="GO" id="GO:0005829">
    <property type="term" value="C:cytosol"/>
    <property type="evidence" value="ECO:0007669"/>
    <property type="project" value="TreeGrafter"/>
</dbReference>
<protein>
    <submittedName>
        <fullName evidence="6">Succinate-semialdehyde dehydrogenase / glutarate-semialdehyde dehydrogenase</fullName>
    </submittedName>
</protein>
<comment type="similarity">
    <text evidence="1 4">Belongs to the aldehyde dehydrogenase family.</text>
</comment>
<evidence type="ECO:0000256" key="4">
    <source>
        <dbReference type="RuleBase" id="RU003345"/>
    </source>
</evidence>
<dbReference type="InterPro" id="IPR016163">
    <property type="entry name" value="Ald_DH_C"/>
</dbReference>
<feature type="active site" evidence="3">
    <location>
        <position position="267"/>
    </location>
</feature>
<dbReference type="GO" id="GO:0009450">
    <property type="term" value="P:gamma-aminobutyric acid catabolic process"/>
    <property type="evidence" value="ECO:0007669"/>
    <property type="project" value="InterPro"/>
</dbReference>
<dbReference type="SUPFAM" id="SSF53720">
    <property type="entry name" value="ALDH-like"/>
    <property type="match status" value="1"/>
</dbReference>
<dbReference type="InterPro" id="IPR016161">
    <property type="entry name" value="Ald_DH/histidinol_DH"/>
</dbReference>
<organism evidence="6 7">
    <name type="scientific">Tistlia consotensis USBA 355</name>
    <dbReference type="NCBI Taxonomy" id="560819"/>
    <lineage>
        <taxon>Bacteria</taxon>
        <taxon>Pseudomonadati</taxon>
        <taxon>Pseudomonadota</taxon>
        <taxon>Alphaproteobacteria</taxon>
        <taxon>Rhodospirillales</taxon>
        <taxon>Rhodovibrionaceae</taxon>
        <taxon>Tistlia</taxon>
    </lineage>
</organism>
<keyword evidence="2 4" id="KW-0560">Oxidoreductase</keyword>
<gene>
    <name evidence="6" type="ORF">SAMN05428998_102358</name>
</gene>
<dbReference type="AlphaFoldDB" id="A0A1Y6B9S7"/>